<dbReference type="OrthoDB" id="1749233at2759"/>
<evidence type="ECO:0000256" key="2">
    <source>
        <dbReference type="ARBA" id="ARBA00023134"/>
    </source>
</evidence>
<dbReference type="GO" id="GO:0005525">
    <property type="term" value="F:GTP binding"/>
    <property type="evidence" value="ECO:0007669"/>
    <property type="project" value="UniProtKB-KW"/>
</dbReference>
<dbReference type="Gene3D" id="3.40.50.300">
    <property type="entry name" value="P-loop containing nucleotide triphosphate hydrolases"/>
    <property type="match status" value="1"/>
</dbReference>
<comment type="caution">
    <text evidence="4">The sequence shown here is derived from an EMBL/GenBank/DDBJ whole genome shotgun (WGS) entry which is preliminary data.</text>
</comment>
<proteinExistence type="predicted"/>
<gene>
    <name evidence="4" type="ORF">Tsubulata_031842</name>
</gene>
<evidence type="ECO:0000259" key="3">
    <source>
        <dbReference type="Pfam" id="PF04548"/>
    </source>
</evidence>
<dbReference type="PANTHER" id="PTHR10903">
    <property type="entry name" value="GTPASE, IMAP FAMILY MEMBER-RELATED"/>
    <property type="match status" value="1"/>
</dbReference>
<dbReference type="InterPro" id="IPR045058">
    <property type="entry name" value="GIMA/IAN/Toc"/>
</dbReference>
<reference evidence="4" key="1">
    <citation type="submission" date="2022-02" db="EMBL/GenBank/DDBJ databases">
        <authorList>
            <person name="Henning P.M."/>
            <person name="McCubbin A.G."/>
            <person name="Shore J.S."/>
        </authorList>
    </citation>
    <scope>NUCLEOTIDE SEQUENCE</scope>
    <source>
        <strain evidence="4">F60SS</strain>
        <tissue evidence="4">Leaves</tissue>
    </source>
</reference>
<keyword evidence="1" id="KW-0547">Nucleotide-binding</keyword>
<dbReference type="InterPro" id="IPR006703">
    <property type="entry name" value="G_AIG1"/>
</dbReference>
<dbReference type="PANTHER" id="PTHR10903:SF184">
    <property type="entry name" value="GTP-BINDING PROTEIN A"/>
    <property type="match status" value="1"/>
</dbReference>
<name>A0A9Q0JF72_9ROSI</name>
<dbReference type="Pfam" id="PF04548">
    <property type="entry name" value="AIG1"/>
    <property type="match status" value="1"/>
</dbReference>
<evidence type="ECO:0000256" key="1">
    <source>
        <dbReference type="ARBA" id="ARBA00022741"/>
    </source>
</evidence>
<evidence type="ECO:0000313" key="4">
    <source>
        <dbReference type="EMBL" id="KAJ4838410.1"/>
    </source>
</evidence>
<keyword evidence="5" id="KW-1185">Reference proteome</keyword>
<keyword evidence="2" id="KW-0342">GTP-binding</keyword>
<dbReference type="SUPFAM" id="SSF52540">
    <property type="entry name" value="P-loop containing nucleoside triphosphate hydrolases"/>
    <property type="match status" value="1"/>
</dbReference>
<evidence type="ECO:0000313" key="5">
    <source>
        <dbReference type="Proteomes" id="UP001141552"/>
    </source>
</evidence>
<sequence length="111" mass="11958">MASGGRDPAGVAACDNIRNIVLVGKTENGKGATGNRLFDDGTNTIDEVSREIVRCMTLAKEGIHAFIMVLSTKSPFTEEDAKSIDHLQTLFGPGAVDRMMLSTTISRRPDF</sequence>
<organism evidence="4 5">
    <name type="scientific">Turnera subulata</name>
    <dbReference type="NCBI Taxonomy" id="218843"/>
    <lineage>
        <taxon>Eukaryota</taxon>
        <taxon>Viridiplantae</taxon>
        <taxon>Streptophyta</taxon>
        <taxon>Embryophyta</taxon>
        <taxon>Tracheophyta</taxon>
        <taxon>Spermatophyta</taxon>
        <taxon>Magnoliopsida</taxon>
        <taxon>eudicotyledons</taxon>
        <taxon>Gunneridae</taxon>
        <taxon>Pentapetalae</taxon>
        <taxon>rosids</taxon>
        <taxon>fabids</taxon>
        <taxon>Malpighiales</taxon>
        <taxon>Passifloraceae</taxon>
        <taxon>Turnera</taxon>
    </lineage>
</organism>
<feature type="domain" description="AIG1-type G" evidence="3">
    <location>
        <begin position="41"/>
        <end position="101"/>
    </location>
</feature>
<dbReference type="EMBL" id="JAKUCV010003561">
    <property type="protein sequence ID" value="KAJ4838410.1"/>
    <property type="molecule type" value="Genomic_DNA"/>
</dbReference>
<dbReference type="AlphaFoldDB" id="A0A9Q0JF72"/>
<dbReference type="InterPro" id="IPR027417">
    <property type="entry name" value="P-loop_NTPase"/>
</dbReference>
<protein>
    <recommendedName>
        <fullName evidence="3">AIG1-type G domain-containing protein</fullName>
    </recommendedName>
</protein>
<dbReference type="Proteomes" id="UP001141552">
    <property type="component" value="Unassembled WGS sequence"/>
</dbReference>
<reference evidence="4" key="2">
    <citation type="journal article" date="2023" name="Plants (Basel)">
        <title>Annotation of the Turnera subulata (Passifloraceae) Draft Genome Reveals the S-Locus Evolved after the Divergence of Turneroideae from Passifloroideae in a Stepwise Manner.</title>
        <authorList>
            <person name="Henning P.M."/>
            <person name="Roalson E.H."/>
            <person name="Mir W."/>
            <person name="McCubbin A.G."/>
            <person name="Shore J.S."/>
        </authorList>
    </citation>
    <scope>NUCLEOTIDE SEQUENCE</scope>
    <source>
        <strain evidence="4">F60SS</strain>
    </source>
</reference>
<accession>A0A9Q0JF72</accession>